<evidence type="ECO:0000256" key="6">
    <source>
        <dbReference type="ARBA" id="ARBA00023136"/>
    </source>
</evidence>
<dbReference type="Proteomes" id="UP000242469">
    <property type="component" value="Unassembled WGS sequence"/>
</dbReference>
<feature type="transmembrane region" description="Helical" evidence="7">
    <location>
        <begin position="28"/>
        <end position="47"/>
    </location>
</feature>
<protein>
    <submittedName>
        <fullName evidence="8">Multisubunit sodium/proton antiporter, MrpE subunit</fullName>
    </submittedName>
</protein>
<dbReference type="GO" id="GO:0008324">
    <property type="term" value="F:monoatomic cation transmembrane transporter activity"/>
    <property type="evidence" value="ECO:0007669"/>
    <property type="project" value="InterPro"/>
</dbReference>
<keyword evidence="3" id="KW-1003">Cell membrane</keyword>
<name>A0A1H4EFS2_9GAMM</name>
<comment type="similarity">
    <text evidence="2">Belongs to the CPA3 antiporters (TC 2.A.63) subunit E family.</text>
</comment>
<evidence type="ECO:0000256" key="3">
    <source>
        <dbReference type="ARBA" id="ARBA00022475"/>
    </source>
</evidence>
<dbReference type="InterPro" id="IPR002758">
    <property type="entry name" value="Cation_antiport_E"/>
</dbReference>
<evidence type="ECO:0000313" key="9">
    <source>
        <dbReference type="Proteomes" id="UP000242469"/>
    </source>
</evidence>
<dbReference type="PANTHER" id="PTHR34584">
    <property type="entry name" value="NA(+)/H(+) ANTIPORTER SUBUNIT E1"/>
    <property type="match status" value="1"/>
</dbReference>
<sequence length="165" mass="18192">MSRLPTLVLRWLMFSLVWWALTDGDASGLVFGLAVSFLVAWISLLLFPPSRYLIRLQALPGFVLFFLSRSLLAAFDVSRRLLSPSLPVTPGYLRAVLSLPEGAPRWVLANTLSLLPGTLSVTLEGNEIELHCLDLTQPVRQDLEYTQARVAALFGLTPGQREGDG</sequence>
<keyword evidence="5 7" id="KW-1133">Transmembrane helix</keyword>
<evidence type="ECO:0000313" key="8">
    <source>
        <dbReference type="EMBL" id="SEA83430.1"/>
    </source>
</evidence>
<evidence type="ECO:0000256" key="4">
    <source>
        <dbReference type="ARBA" id="ARBA00022692"/>
    </source>
</evidence>
<evidence type="ECO:0000256" key="2">
    <source>
        <dbReference type="ARBA" id="ARBA00006228"/>
    </source>
</evidence>
<dbReference type="OrthoDB" id="7852837at2"/>
<feature type="transmembrane region" description="Helical" evidence="7">
    <location>
        <begin position="7"/>
        <end position="22"/>
    </location>
</feature>
<gene>
    <name evidence="8" type="ORF">SAMN02745729_10849</name>
</gene>
<evidence type="ECO:0000256" key="7">
    <source>
        <dbReference type="SAM" id="Phobius"/>
    </source>
</evidence>
<dbReference type="STRING" id="1122198.SAMN02745729_10849"/>
<dbReference type="Pfam" id="PF01899">
    <property type="entry name" value="MNHE"/>
    <property type="match status" value="1"/>
</dbReference>
<dbReference type="RefSeq" id="WP_091826611.1">
    <property type="nucleotide sequence ID" value="NZ_FNRJ01000008.1"/>
</dbReference>
<dbReference type="GO" id="GO:0005886">
    <property type="term" value="C:plasma membrane"/>
    <property type="evidence" value="ECO:0007669"/>
    <property type="project" value="UniProtKB-SubCell"/>
</dbReference>
<reference evidence="9" key="1">
    <citation type="submission" date="2016-10" db="EMBL/GenBank/DDBJ databases">
        <authorList>
            <person name="Varghese N."/>
            <person name="Submissions S."/>
        </authorList>
    </citation>
    <scope>NUCLEOTIDE SEQUENCE [LARGE SCALE GENOMIC DNA]</scope>
    <source>
        <strain evidence="9">DSM 11526</strain>
    </source>
</reference>
<keyword evidence="9" id="KW-1185">Reference proteome</keyword>
<dbReference type="AlphaFoldDB" id="A0A1H4EFS2"/>
<accession>A0A1H4EFS2</accession>
<comment type="subcellular location">
    <subcellularLocation>
        <location evidence="1">Cell membrane</location>
        <topology evidence="1">Multi-pass membrane protein</topology>
    </subcellularLocation>
</comment>
<keyword evidence="6 7" id="KW-0472">Membrane</keyword>
<evidence type="ECO:0000256" key="5">
    <source>
        <dbReference type="ARBA" id="ARBA00022989"/>
    </source>
</evidence>
<organism evidence="8 9">
    <name type="scientific">Marinobacterium iners DSM 11526</name>
    <dbReference type="NCBI Taxonomy" id="1122198"/>
    <lineage>
        <taxon>Bacteria</taxon>
        <taxon>Pseudomonadati</taxon>
        <taxon>Pseudomonadota</taxon>
        <taxon>Gammaproteobacteria</taxon>
        <taxon>Oceanospirillales</taxon>
        <taxon>Oceanospirillaceae</taxon>
        <taxon>Marinobacterium</taxon>
    </lineage>
</organism>
<dbReference type="PANTHER" id="PTHR34584:SF1">
    <property type="entry name" value="NA(+)_H(+) ANTIPORTER SUBUNIT E1"/>
    <property type="match status" value="1"/>
</dbReference>
<dbReference type="EMBL" id="FNRJ01000008">
    <property type="protein sequence ID" value="SEA83430.1"/>
    <property type="molecule type" value="Genomic_DNA"/>
</dbReference>
<keyword evidence="4 7" id="KW-0812">Transmembrane</keyword>
<proteinExistence type="inferred from homology"/>
<evidence type="ECO:0000256" key="1">
    <source>
        <dbReference type="ARBA" id="ARBA00004651"/>
    </source>
</evidence>